<name>A0A4Q1D1F4_9BACT</name>
<dbReference type="EMBL" id="SDHZ01000005">
    <property type="protein sequence ID" value="RXK80921.1"/>
    <property type="molecule type" value="Genomic_DNA"/>
</dbReference>
<organism evidence="2 3">
    <name type="scientific">Filimonas effusa</name>
    <dbReference type="NCBI Taxonomy" id="2508721"/>
    <lineage>
        <taxon>Bacteria</taxon>
        <taxon>Pseudomonadati</taxon>
        <taxon>Bacteroidota</taxon>
        <taxon>Chitinophagia</taxon>
        <taxon>Chitinophagales</taxon>
        <taxon>Chitinophagaceae</taxon>
        <taxon>Filimonas</taxon>
    </lineage>
</organism>
<dbReference type="Gene3D" id="1.20.120.450">
    <property type="entry name" value="dinb family like domain"/>
    <property type="match status" value="1"/>
</dbReference>
<comment type="caution">
    <text evidence="2">The sequence shown here is derived from an EMBL/GenBank/DDBJ whole genome shotgun (WGS) entry which is preliminary data.</text>
</comment>
<gene>
    <name evidence="2" type="ORF">ESB13_22465</name>
</gene>
<dbReference type="SUPFAM" id="SSF109854">
    <property type="entry name" value="DinB/YfiT-like putative metalloenzymes"/>
    <property type="match status" value="1"/>
</dbReference>
<evidence type="ECO:0000313" key="3">
    <source>
        <dbReference type="Proteomes" id="UP000290545"/>
    </source>
</evidence>
<dbReference type="Pfam" id="PF12867">
    <property type="entry name" value="DinB_2"/>
    <property type="match status" value="1"/>
</dbReference>
<evidence type="ECO:0000259" key="1">
    <source>
        <dbReference type="Pfam" id="PF12867"/>
    </source>
</evidence>
<evidence type="ECO:0000313" key="2">
    <source>
        <dbReference type="EMBL" id="RXK80921.1"/>
    </source>
</evidence>
<protein>
    <submittedName>
        <fullName evidence="2">DinB family protein</fullName>
    </submittedName>
</protein>
<feature type="domain" description="DinB-like" evidence="1">
    <location>
        <begin position="52"/>
        <end position="171"/>
    </location>
</feature>
<sequence length="183" mass="21317">MLKTRLNMILRYLDWVLLRNTNKYSTMSLLTHIAQHLIDVHEGDNWTEVNIKSTLHDLTYEQAALVTPFSPNSIAMLVHHLAFYNEVVQQRLLGTYPPIPPSNGFDVPVLNSEGQWQELQQKLFDSARSLANSILHYSEDKLFEMPSTGYNVPYKFLHGLTEHAHYHLGQMVILKNWHRSRKH</sequence>
<dbReference type="OrthoDB" id="9814103at2"/>
<reference evidence="2 3" key="1">
    <citation type="submission" date="2019-01" db="EMBL/GenBank/DDBJ databases">
        <title>Filimonas sp. strain TTM-71.</title>
        <authorList>
            <person name="Chen W.-M."/>
        </authorList>
    </citation>
    <scope>NUCLEOTIDE SEQUENCE [LARGE SCALE GENOMIC DNA]</scope>
    <source>
        <strain evidence="2 3">TTM-71</strain>
    </source>
</reference>
<keyword evidence="3" id="KW-1185">Reference proteome</keyword>
<dbReference type="Proteomes" id="UP000290545">
    <property type="component" value="Unassembled WGS sequence"/>
</dbReference>
<dbReference type="InterPro" id="IPR034660">
    <property type="entry name" value="DinB/YfiT-like"/>
</dbReference>
<accession>A0A4Q1D1F4</accession>
<proteinExistence type="predicted"/>
<dbReference type="InterPro" id="IPR024775">
    <property type="entry name" value="DinB-like"/>
</dbReference>
<dbReference type="AlphaFoldDB" id="A0A4Q1D1F4"/>